<dbReference type="EMBL" id="CP020991">
    <property type="protein sequence ID" value="AUO20149.1"/>
    <property type="molecule type" value="Genomic_DNA"/>
</dbReference>
<dbReference type="InterPro" id="IPR002347">
    <property type="entry name" value="SDR_fam"/>
</dbReference>
<dbReference type="Proteomes" id="UP000235589">
    <property type="component" value="Chromosome"/>
</dbReference>
<evidence type="ECO:0000313" key="4">
    <source>
        <dbReference type="Proteomes" id="UP000235589"/>
    </source>
</evidence>
<dbReference type="Pfam" id="PF13561">
    <property type="entry name" value="adh_short_C2"/>
    <property type="match status" value="1"/>
</dbReference>
<evidence type="ECO:0000256" key="1">
    <source>
        <dbReference type="ARBA" id="ARBA00006484"/>
    </source>
</evidence>
<dbReference type="PRINTS" id="PR00080">
    <property type="entry name" value="SDRFAMILY"/>
</dbReference>
<gene>
    <name evidence="3" type="ORF">B9O19_02005</name>
</gene>
<dbReference type="GO" id="GO:0016491">
    <property type="term" value="F:oxidoreductase activity"/>
    <property type="evidence" value="ECO:0007669"/>
    <property type="project" value="UniProtKB-KW"/>
</dbReference>
<proteinExistence type="inferred from homology"/>
<sequence length="266" mass="28446">MGISEKFTLKDKVALVTGASYGIGYAIASGFADMGAKIVFCDIKQEFVDKGLAAYSADGIDAKGYVCDVTDEAAVQEMVKKIEAEVGVIDILVNNAGIIKRIPMCDMTAEEFRQVIDVDLNAPFIVSKAVIPSMIKKGAGKIINICSMMSELGRETVSAYAAAKGGLKMLTRNICSEYGEYNIQCNGIGPGYIATPQTAPLREKQPDGSRHPFDQFIISKTPAARWGNPEDLQGPAAFLASEASDFVNGHILYVDGGILAYIGKQP</sequence>
<dbReference type="AlphaFoldDB" id="A0A2K9P5F6"/>
<dbReference type="SUPFAM" id="SSF51735">
    <property type="entry name" value="NAD(P)-binding Rossmann-fold domains"/>
    <property type="match status" value="1"/>
</dbReference>
<dbReference type="PANTHER" id="PTHR43669">
    <property type="entry name" value="5-KETO-D-GLUCONATE 5-REDUCTASE"/>
    <property type="match status" value="1"/>
</dbReference>
<dbReference type="InterPro" id="IPR020904">
    <property type="entry name" value="Sc_DH/Rdtase_CS"/>
</dbReference>
<organism evidence="3 4">
    <name type="scientific">Monoglobus pectinilyticus</name>
    <dbReference type="NCBI Taxonomy" id="1981510"/>
    <lineage>
        <taxon>Bacteria</taxon>
        <taxon>Bacillati</taxon>
        <taxon>Bacillota</taxon>
        <taxon>Clostridia</taxon>
        <taxon>Monoglobales</taxon>
        <taxon>Monoglobaceae</taxon>
        <taxon>Monoglobus</taxon>
    </lineage>
</organism>
<comment type="similarity">
    <text evidence="1">Belongs to the short-chain dehydrogenases/reductases (SDR) family.</text>
</comment>
<dbReference type="RefSeq" id="WP_102366286.1">
    <property type="nucleotide sequence ID" value="NZ_CP020991.1"/>
</dbReference>
<accession>A0A2K9P5F6</accession>
<keyword evidence="2" id="KW-0560">Oxidoreductase</keyword>
<reference evidence="3 4" key="1">
    <citation type="submission" date="2017-04" db="EMBL/GenBank/DDBJ databases">
        <title>Monoglobus pectinilyticus 14 draft genome.</title>
        <authorList>
            <person name="Kim C."/>
            <person name="Rosendale D.I."/>
            <person name="Kelly W.J."/>
            <person name="Tannock G.W."/>
            <person name="Patchett M.L."/>
            <person name="Jordens J.Z."/>
        </authorList>
    </citation>
    <scope>NUCLEOTIDE SEQUENCE [LARGE SCALE GENOMIC DNA]</scope>
    <source>
        <strain evidence="3 4">14</strain>
    </source>
</reference>
<protein>
    <submittedName>
        <fullName evidence="3">2-deoxy-D-gluconate 3-dehydrogenase</fullName>
    </submittedName>
</protein>
<dbReference type="GO" id="GO:0008206">
    <property type="term" value="P:bile acid metabolic process"/>
    <property type="evidence" value="ECO:0007669"/>
    <property type="project" value="UniProtKB-ARBA"/>
</dbReference>
<evidence type="ECO:0000313" key="3">
    <source>
        <dbReference type="EMBL" id="AUO20149.1"/>
    </source>
</evidence>
<dbReference type="InterPro" id="IPR036291">
    <property type="entry name" value="NAD(P)-bd_dom_sf"/>
</dbReference>
<dbReference type="NCBIfam" id="NF005488">
    <property type="entry name" value="PRK07097.1"/>
    <property type="match status" value="1"/>
</dbReference>
<dbReference type="PRINTS" id="PR00081">
    <property type="entry name" value="GDHRDH"/>
</dbReference>
<dbReference type="OrthoDB" id="9803333at2"/>
<dbReference type="GeneID" id="98063381"/>
<dbReference type="Gene3D" id="3.40.50.720">
    <property type="entry name" value="NAD(P)-binding Rossmann-like Domain"/>
    <property type="match status" value="1"/>
</dbReference>
<dbReference type="CDD" id="cd05347">
    <property type="entry name" value="Ga5DH-like_SDR_c"/>
    <property type="match status" value="1"/>
</dbReference>
<dbReference type="PROSITE" id="PS00061">
    <property type="entry name" value="ADH_SHORT"/>
    <property type="match status" value="1"/>
</dbReference>
<dbReference type="KEGG" id="mpec:B9O19_02005"/>
<keyword evidence="4" id="KW-1185">Reference proteome</keyword>
<name>A0A2K9P5F6_9FIRM</name>
<dbReference type="PANTHER" id="PTHR43669:SF14">
    <property type="entry name" value="OXIDOREDUCTASE"/>
    <property type="match status" value="1"/>
</dbReference>
<evidence type="ECO:0000256" key="2">
    <source>
        <dbReference type="ARBA" id="ARBA00023002"/>
    </source>
</evidence>
<dbReference type="FunFam" id="3.40.50.720:FF:000084">
    <property type="entry name" value="Short-chain dehydrogenase reductase"/>
    <property type="match status" value="1"/>
</dbReference>